<dbReference type="Proteomes" id="UP000822476">
    <property type="component" value="Unassembled WGS sequence"/>
</dbReference>
<dbReference type="PANTHER" id="PTHR34090">
    <property type="entry name" value="39S RIBOSOMAL PROTEIN L52, MITOCHONDRIAL"/>
    <property type="match status" value="1"/>
</dbReference>
<evidence type="ECO:0000256" key="8">
    <source>
        <dbReference type="ARBA" id="ARBA00035425"/>
    </source>
</evidence>
<keyword evidence="5" id="KW-0496">Mitochondrion</keyword>
<evidence type="ECO:0000256" key="4">
    <source>
        <dbReference type="ARBA" id="ARBA00022980"/>
    </source>
</evidence>
<protein>
    <recommendedName>
        <fullName evidence="7">Large ribosomal subunit protein mL52</fullName>
    </recommendedName>
    <alternativeName>
        <fullName evidence="8">39S ribosomal protein L52, mitochondrial</fullName>
    </alternativeName>
</protein>
<organism evidence="9 10">
    <name type="scientific">Paragonimus skrjabini miyazakii</name>
    <dbReference type="NCBI Taxonomy" id="59628"/>
    <lineage>
        <taxon>Eukaryota</taxon>
        <taxon>Metazoa</taxon>
        <taxon>Spiralia</taxon>
        <taxon>Lophotrochozoa</taxon>
        <taxon>Platyhelminthes</taxon>
        <taxon>Trematoda</taxon>
        <taxon>Digenea</taxon>
        <taxon>Plagiorchiida</taxon>
        <taxon>Troglotremata</taxon>
        <taxon>Troglotrematidae</taxon>
        <taxon>Paragonimus</taxon>
    </lineage>
</organism>
<keyword evidence="10" id="KW-1185">Reference proteome</keyword>
<evidence type="ECO:0000256" key="6">
    <source>
        <dbReference type="ARBA" id="ARBA00023274"/>
    </source>
</evidence>
<evidence type="ECO:0000256" key="5">
    <source>
        <dbReference type="ARBA" id="ARBA00023128"/>
    </source>
</evidence>
<keyword evidence="4" id="KW-0689">Ribosomal protein</keyword>
<comment type="similarity">
    <text evidence="2">Belongs to the mitochondrion-specific ribosomal protein mL52 family.</text>
</comment>
<evidence type="ECO:0000256" key="7">
    <source>
        <dbReference type="ARBA" id="ARBA00035181"/>
    </source>
</evidence>
<dbReference type="AlphaFoldDB" id="A0A8S9Z158"/>
<dbReference type="InterPro" id="IPR034596">
    <property type="entry name" value="Ribosomal_mL52"/>
</dbReference>
<evidence type="ECO:0000313" key="10">
    <source>
        <dbReference type="Proteomes" id="UP000822476"/>
    </source>
</evidence>
<evidence type="ECO:0000313" key="9">
    <source>
        <dbReference type="EMBL" id="KAF7261145.1"/>
    </source>
</evidence>
<sequence>MEHFLRLERSGVDPSCTTPWKLDSLVPRIYKLLKDCLRHSQNAGAVALRAAEASMGTPLFLSWRLIPKLSILDRPFHLSSNSSAGGVFRAKRRLPVSNNEWGPLTDLPDFSIIGKPSPRFTSEGQRRRAIRNYKYASDIMRLSNEISETKSKFIEGKQQKEALHRRAVDECLKPKGSFSKTFQHIQSDSLPNSD</sequence>
<proteinExistence type="inferred from homology"/>
<reference evidence="9" key="1">
    <citation type="submission" date="2019-07" db="EMBL/GenBank/DDBJ databases">
        <title>Annotation for the trematode Paragonimus miyazaki's.</title>
        <authorList>
            <person name="Choi Y.-J."/>
        </authorList>
    </citation>
    <scope>NUCLEOTIDE SEQUENCE</scope>
    <source>
        <strain evidence="9">Japan</strain>
    </source>
</reference>
<dbReference type="GO" id="GO:0032543">
    <property type="term" value="P:mitochondrial translation"/>
    <property type="evidence" value="ECO:0007669"/>
    <property type="project" value="InterPro"/>
</dbReference>
<dbReference type="EMBL" id="JTDE01000472">
    <property type="protein sequence ID" value="KAF7261145.1"/>
    <property type="molecule type" value="Genomic_DNA"/>
</dbReference>
<keyword evidence="6" id="KW-0687">Ribonucleoprotein</keyword>
<keyword evidence="3" id="KW-0809">Transit peptide</keyword>
<evidence type="ECO:0000256" key="3">
    <source>
        <dbReference type="ARBA" id="ARBA00022946"/>
    </source>
</evidence>
<dbReference type="OrthoDB" id="10249237at2759"/>
<evidence type="ECO:0000256" key="1">
    <source>
        <dbReference type="ARBA" id="ARBA00004173"/>
    </source>
</evidence>
<evidence type="ECO:0000256" key="2">
    <source>
        <dbReference type="ARBA" id="ARBA00007232"/>
    </source>
</evidence>
<comment type="subcellular location">
    <subcellularLocation>
        <location evidence="1">Mitochondrion</location>
    </subcellularLocation>
</comment>
<dbReference type="GO" id="GO:0003735">
    <property type="term" value="F:structural constituent of ribosome"/>
    <property type="evidence" value="ECO:0007669"/>
    <property type="project" value="InterPro"/>
</dbReference>
<comment type="caution">
    <text evidence="9">The sequence shown here is derived from an EMBL/GenBank/DDBJ whole genome shotgun (WGS) entry which is preliminary data.</text>
</comment>
<dbReference type="PANTHER" id="PTHR34090:SF1">
    <property type="entry name" value="LARGE RIBOSOMAL SUBUNIT PROTEIN ML52"/>
    <property type="match status" value="1"/>
</dbReference>
<accession>A0A8S9Z158</accession>
<dbReference type="GO" id="GO:0005762">
    <property type="term" value="C:mitochondrial large ribosomal subunit"/>
    <property type="evidence" value="ECO:0007669"/>
    <property type="project" value="InterPro"/>
</dbReference>
<dbReference type="Pfam" id="PF18699">
    <property type="entry name" value="MRPL52"/>
    <property type="match status" value="1"/>
</dbReference>
<name>A0A8S9Z158_9TREM</name>
<gene>
    <name evidence="9" type="ORF">EG68_01381</name>
</gene>